<dbReference type="Proteomes" id="UP001152649">
    <property type="component" value="Unassembled WGS sequence"/>
</dbReference>
<name>A0A9W4NBX8_9EURO</name>
<gene>
    <name evidence="1" type="ORF">PSALAMII_LOCUS3461</name>
</gene>
<dbReference type="AlphaFoldDB" id="A0A9W4NBX8"/>
<reference evidence="1" key="1">
    <citation type="submission" date="2021-07" db="EMBL/GenBank/DDBJ databases">
        <authorList>
            <person name="Branca A.L. A."/>
        </authorList>
    </citation>
    <scope>NUCLEOTIDE SEQUENCE</scope>
</reference>
<dbReference type="OrthoDB" id="3900342at2759"/>
<evidence type="ECO:0000313" key="2">
    <source>
        <dbReference type="Proteomes" id="UP001152649"/>
    </source>
</evidence>
<organism evidence="1 2">
    <name type="scientific">Penicillium salamii</name>
    <dbReference type="NCBI Taxonomy" id="1612424"/>
    <lineage>
        <taxon>Eukaryota</taxon>
        <taxon>Fungi</taxon>
        <taxon>Dikarya</taxon>
        <taxon>Ascomycota</taxon>
        <taxon>Pezizomycotina</taxon>
        <taxon>Eurotiomycetes</taxon>
        <taxon>Eurotiomycetidae</taxon>
        <taxon>Eurotiales</taxon>
        <taxon>Aspergillaceae</taxon>
        <taxon>Penicillium</taxon>
    </lineage>
</organism>
<dbReference type="EMBL" id="CAJVPG010000122">
    <property type="protein sequence ID" value="CAG8356968.1"/>
    <property type="molecule type" value="Genomic_DNA"/>
</dbReference>
<protein>
    <submittedName>
        <fullName evidence="1">Uncharacterized protein</fullName>
    </submittedName>
</protein>
<comment type="caution">
    <text evidence="1">The sequence shown here is derived from an EMBL/GenBank/DDBJ whole genome shotgun (WGS) entry which is preliminary data.</text>
</comment>
<evidence type="ECO:0000313" key="1">
    <source>
        <dbReference type="EMBL" id="CAG8356968.1"/>
    </source>
</evidence>
<keyword evidence="2" id="KW-1185">Reference proteome</keyword>
<accession>A0A9W4NBX8</accession>
<sequence length="268" mass="30015">MVGSVQRAKRIVETRIPALQVGNNHTRSSALHPISYIGPLYRWDSFEQNVNAEFQEHNWQQHNSTITILPLGPPGPHNIANEQLAIGDENGLQGRFNQNVGHVMSAVFGSQGLDLEFGDFKASNSSYSRTPDVAIMNGGRDVQAVGELKAQWIDVHDPSAATRNALTDIDSEEDFRHQIGQLARYMRDLRVQYGFYSTYKSHVFLSQELVDGQWAILYSPVISDTIDPERRSALTVRQCYFFLGKAASRAGPSANLTPTNQWTRNRKA</sequence>
<proteinExistence type="predicted"/>